<dbReference type="AlphaFoldDB" id="X1DEZ7"/>
<evidence type="ECO:0000313" key="1">
    <source>
        <dbReference type="EMBL" id="GAH18782.1"/>
    </source>
</evidence>
<name>X1DEZ7_9ZZZZ</name>
<proteinExistence type="predicted"/>
<accession>X1DEZ7</accession>
<sequence length="47" mass="5500">MVVIIALLEHTFKEKVITSTEVKKREDFFDEKTSEAKMESLNKKKSI</sequence>
<comment type="caution">
    <text evidence="1">The sequence shown here is derived from an EMBL/GenBank/DDBJ whole genome shotgun (WGS) entry which is preliminary data.</text>
</comment>
<organism evidence="1">
    <name type="scientific">marine sediment metagenome</name>
    <dbReference type="NCBI Taxonomy" id="412755"/>
    <lineage>
        <taxon>unclassified sequences</taxon>
        <taxon>metagenomes</taxon>
        <taxon>ecological metagenomes</taxon>
    </lineage>
</organism>
<dbReference type="EMBL" id="BARU01002843">
    <property type="protein sequence ID" value="GAH18782.1"/>
    <property type="molecule type" value="Genomic_DNA"/>
</dbReference>
<protein>
    <submittedName>
        <fullName evidence="1">Uncharacterized protein</fullName>
    </submittedName>
</protein>
<gene>
    <name evidence="1" type="ORF">S03H2_06478</name>
</gene>
<reference evidence="1" key="1">
    <citation type="journal article" date="2014" name="Front. Microbiol.">
        <title>High frequency of phylogenetically diverse reductive dehalogenase-homologous genes in deep subseafloor sedimentary metagenomes.</title>
        <authorList>
            <person name="Kawai M."/>
            <person name="Futagami T."/>
            <person name="Toyoda A."/>
            <person name="Takaki Y."/>
            <person name="Nishi S."/>
            <person name="Hori S."/>
            <person name="Arai W."/>
            <person name="Tsubouchi T."/>
            <person name="Morono Y."/>
            <person name="Uchiyama I."/>
            <person name="Ito T."/>
            <person name="Fujiyama A."/>
            <person name="Inagaki F."/>
            <person name="Takami H."/>
        </authorList>
    </citation>
    <scope>NUCLEOTIDE SEQUENCE</scope>
    <source>
        <strain evidence="1">Expedition CK06-06</strain>
    </source>
</reference>